<dbReference type="EMBL" id="CADCUU010000256">
    <property type="protein sequence ID" value="CAA9414445.1"/>
    <property type="molecule type" value="Genomic_DNA"/>
</dbReference>
<dbReference type="InterPro" id="IPR006311">
    <property type="entry name" value="TAT_signal"/>
</dbReference>
<comment type="similarity">
    <text evidence="1 9">Belongs to the beta-class carbonic anhydrase family.</text>
</comment>
<evidence type="ECO:0000256" key="9">
    <source>
        <dbReference type="RuleBase" id="RU003956"/>
    </source>
</evidence>
<comment type="catalytic activity">
    <reaction evidence="7 9">
        <text>hydrogencarbonate + H(+) = CO2 + H2O</text>
        <dbReference type="Rhea" id="RHEA:10748"/>
        <dbReference type="ChEBI" id="CHEBI:15377"/>
        <dbReference type="ChEBI" id="CHEBI:15378"/>
        <dbReference type="ChEBI" id="CHEBI:16526"/>
        <dbReference type="ChEBI" id="CHEBI:17544"/>
        <dbReference type="EC" id="4.2.1.1"/>
    </reaction>
</comment>
<keyword evidence="5 9" id="KW-0456">Lyase</keyword>
<dbReference type="PROSITE" id="PS00705">
    <property type="entry name" value="PROK_CO2_ANHYDRASE_2"/>
    <property type="match status" value="1"/>
</dbReference>
<dbReference type="EC" id="4.2.1.1" evidence="2 9"/>
<name>A0A6J4PIE2_9RHOB</name>
<organism evidence="10">
    <name type="scientific">uncultured Rubellimicrobium sp</name>
    <dbReference type="NCBI Taxonomy" id="543078"/>
    <lineage>
        <taxon>Bacteria</taxon>
        <taxon>Pseudomonadati</taxon>
        <taxon>Pseudomonadota</taxon>
        <taxon>Alphaproteobacteria</taxon>
        <taxon>Rhodobacterales</taxon>
        <taxon>Roseobacteraceae</taxon>
        <taxon>Rubellimicrobium</taxon>
        <taxon>environmental samples</taxon>
    </lineage>
</organism>
<dbReference type="PANTHER" id="PTHR11002">
    <property type="entry name" value="CARBONIC ANHYDRASE"/>
    <property type="match status" value="1"/>
</dbReference>
<evidence type="ECO:0000256" key="3">
    <source>
        <dbReference type="ARBA" id="ARBA00022723"/>
    </source>
</evidence>
<accession>A0A6J4PIE2</accession>
<dbReference type="InterPro" id="IPR001765">
    <property type="entry name" value="Carbonic_anhydrase"/>
</dbReference>
<feature type="binding site" evidence="8">
    <location>
        <position position="101"/>
    </location>
    <ligand>
        <name>Zn(2+)</name>
        <dbReference type="ChEBI" id="CHEBI:29105"/>
    </ligand>
</feature>
<reference evidence="10" key="1">
    <citation type="submission" date="2020-02" db="EMBL/GenBank/DDBJ databases">
        <authorList>
            <person name="Meier V. D."/>
        </authorList>
    </citation>
    <scope>NUCLEOTIDE SEQUENCE</scope>
    <source>
        <strain evidence="10">AVDCRST_MAG15</strain>
    </source>
</reference>
<dbReference type="GO" id="GO:0008270">
    <property type="term" value="F:zinc ion binding"/>
    <property type="evidence" value="ECO:0007669"/>
    <property type="project" value="UniProtKB-UniRule"/>
</dbReference>
<evidence type="ECO:0000313" key="10">
    <source>
        <dbReference type="EMBL" id="CAA9414445.1"/>
    </source>
</evidence>
<keyword evidence="3 8" id="KW-0479">Metal-binding</keyword>
<dbReference type="PROSITE" id="PS00704">
    <property type="entry name" value="PROK_CO2_ANHYDRASE_1"/>
    <property type="match status" value="1"/>
</dbReference>
<dbReference type="CDD" id="cd03378">
    <property type="entry name" value="beta_CA_cladeC"/>
    <property type="match status" value="1"/>
</dbReference>
<evidence type="ECO:0000256" key="4">
    <source>
        <dbReference type="ARBA" id="ARBA00022833"/>
    </source>
</evidence>
<dbReference type="PANTHER" id="PTHR11002:SF79">
    <property type="entry name" value="CARBONIC ANHYDRASE 2"/>
    <property type="match status" value="1"/>
</dbReference>
<comment type="function">
    <text evidence="9">Reversible hydration of carbon dioxide.</text>
</comment>
<dbReference type="PROSITE" id="PS51318">
    <property type="entry name" value="TAT"/>
    <property type="match status" value="1"/>
</dbReference>
<protein>
    <recommendedName>
        <fullName evidence="2 9">Carbonic anhydrase</fullName>
        <ecNumber evidence="2 9">4.2.1.1</ecNumber>
    </recommendedName>
    <alternativeName>
        <fullName evidence="9">Carbonate dehydratase</fullName>
    </alternativeName>
</protein>
<sequence>MSSDAMSTKLSRRHILGGACCAGIAAPAIGLGLVPAPVLAQATDHASHGPTTNLTPQEALALLKQGNADFVNNVPFAAPVDAQRRLEIAQSQSPFTVLVGCSDSRVGPEILFGRGLGELFIVRNAGNVVDTAAMGSVEYAVGNLGVPLVVVMGHERCGAVGAALSVVGENATFPGSIGHMVDPILPAAIKAHAEAGADAPEDEVFAAAVRENVARVVTELRTSSPVLAGPLAEGRLMVVGAYYDLDEGRVDFFMES</sequence>
<feature type="binding site" evidence="8">
    <location>
        <position position="103"/>
    </location>
    <ligand>
        <name>Zn(2+)</name>
        <dbReference type="ChEBI" id="CHEBI:29105"/>
    </ligand>
</feature>
<dbReference type="InterPro" id="IPR036874">
    <property type="entry name" value="Carbonic_anhydrase_sf"/>
</dbReference>
<dbReference type="FunFam" id="3.40.1050.10:FF:000006">
    <property type="entry name" value="Carbonic anhydrase"/>
    <property type="match status" value="1"/>
</dbReference>
<proteinExistence type="inferred from homology"/>
<dbReference type="SMART" id="SM00947">
    <property type="entry name" value="Pro_CA"/>
    <property type="match status" value="1"/>
</dbReference>
<dbReference type="AlphaFoldDB" id="A0A6J4PIE2"/>
<dbReference type="Pfam" id="PF00484">
    <property type="entry name" value="Pro_CA"/>
    <property type="match status" value="1"/>
</dbReference>
<evidence type="ECO:0000256" key="8">
    <source>
        <dbReference type="PIRSR" id="PIRSR601765-1"/>
    </source>
</evidence>
<comment type="function">
    <text evidence="6">Catalyzes the reversible hydration of carbon dioxide to form bicarbonate.</text>
</comment>
<comment type="cofactor">
    <cofactor evidence="8">
        <name>Zn(2+)</name>
        <dbReference type="ChEBI" id="CHEBI:29105"/>
    </cofactor>
    <text evidence="8">Binds 1 zinc ion per subunit.</text>
</comment>
<dbReference type="GO" id="GO:0004089">
    <property type="term" value="F:carbonate dehydratase activity"/>
    <property type="evidence" value="ECO:0007669"/>
    <property type="project" value="UniProtKB-UniRule"/>
</dbReference>
<dbReference type="GO" id="GO:0015976">
    <property type="term" value="P:carbon utilization"/>
    <property type="evidence" value="ECO:0007669"/>
    <property type="project" value="InterPro"/>
</dbReference>
<dbReference type="SUPFAM" id="SSF53056">
    <property type="entry name" value="beta-carbonic anhydrase, cab"/>
    <property type="match status" value="1"/>
</dbReference>
<evidence type="ECO:0000256" key="5">
    <source>
        <dbReference type="ARBA" id="ARBA00023239"/>
    </source>
</evidence>
<evidence type="ECO:0000256" key="2">
    <source>
        <dbReference type="ARBA" id="ARBA00012925"/>
    </source>
</evidence>
<feature type="binding site" evidence="8">
    <location>
        <position position="157"/>
    </location>
    <ligand>
        <name>Zn(2+)</name>
        <dbReference type="ChEBI" id="CHEBI:29105"/>
    </ligand>
</feature>
<evidence type="ECO:0000256" key="6">
    <source>
        <dbReference type="ARBA" id="ARBA00024993"/>
    </source>
</evidence>
<gene>
    <name evidence="10" type="ORF">AVDCRST_MAG15-1797</name>
</gene>
<feature type="binding site" evidence="8">
    <location>
        <position position="154"/>
    </location>
    <ligand>
        <name>Zn(2+)</name>
        <dbReference type="ChEBI" id="CHEBI:29105"/>
    </ligand>
</feature>
<evidence type="ECO:0000256" key="1">
    <source>
        <dbReference type="ARBA" id="ARBA00006217"/>
    </source>
</evidence>
<dbReference type="InterPro" id="IPR015892">
    <property type="entry name" value="Carbonic_anhydrase_CS"/>
</dbReference>
<evidence type="ECO:0000256" key="7">
    <source>
        <dbReference type="ARBA" id="ARBA00048348"/>
    </source>
</evidence>
<dbReference type="Gene3D" id="3.40.1050.10">
    <property type="entry name" value="Carbonic anhydrase"/>
    <property type="match status" value="1"/>
</dbReference>
<keyword evidence="4 8" id="KW-0862">Zinc</keyword>